<keyword evidence="1" id="KW-0472">Membrane</keyword>
<comment type="caution">
    <text evidence="2">The sequence shown here is derived from an EMBL/GenBank/DDBJ whole genome shotgun (WGS) entry which is preliminary data.</text>
</comment>
<proteinExistence type="predicted"/>
<feature type="transmembrane region" description="Helical" evidence="1">
    <location>
        <begin position="41"/>
        <end position="61"/>
    </location>
</feature>
<gene>
    <name evidence="2" type="ORF">SOASR032_24170</name>
</gene>
<dbReference type="Proteomes" id="UP001059610">
    <property type="component" value="Unassembled WGS sequence"/>
</dbReference>
<dbReference type="EMBL" id="BRLJ01000007">
    <property type="protein sequence ID" value="GKX63848.1"/>
    <property type="molecule type" value="Genomic_DNA"/>
</dbReference>
<dbReference type="RefSeq" id="WP_261822136.1">
    <property type="nucleotide sequence ID" value="NZ_BRLJ01000007.1"/>
</dbReference>
<evidence type="ECO:0000256" key="1">
    <source>
        <dbReference type="SAM" id="Phobius"/>
    </source>
</evidence>
<evidence type="ECO:0008006" key="4">
    <source>
        <dbReference type="Google" id="ProtNLM"/>
    </source>
</evidence>
<protein>
    <recommendedName>
        <fullName evidence="4">SMODS-associated and fused to various effectors domain-containing protein</fullName>
    </recommendedName>
</protein>
<dbReference type="PROSITE" id="PS51257">
    <property type="entry name" value="PROKAR_LIPOPROTEIN"/>
    <property type="match status" value="1"/>
</dbReference>
<feature type="transmembrane region" description="Helical" evidence="1">
    <location>
        <begin position="12"/>
        <end position="35"/>
    </location>
</feature>
<evidence type="ECO:0000313" key="3">
    <source>
        <dbReference type="Proteomes" id="UP001059610"/>
    </source>
</evidence>
<name>A0ABQ5LMJ9_9GAMM</name>
<evidence type="ECO:0000313" key="2">
    <source>
        <dbReference type="EMBL" id="GKX63848.1"/>
    </source>
</evidence>
<accession>A0ABQ5LMJ9</accession>
<keyword evidence="3" id="KW-1185">Reference proteome</keyword>
<reference evidence="2" key="1">
    <citation type="submission" date="2022-06" db="EMBL/GenBank/DDBJ databases">
        <title>Draft genome sequences of Pragia fontium str. JCM24417.</title>
        <authorList>
            <person name="Wakabayashi Y."/>
            <person name="Kojima K."/>
        </authorList>
    </citation>
    <scope>NUCLEOTIDE SEQUENCE</scope>
    <source>
        <strain evidence="2">JCM 24417</strain>
    </source>
</reference>
<sequence length="314" mass="35985">MKTYQKLISTILGKYIILTFILIGCALALIGLLAFDNNSKVSIILTNLGSVIIGGGFFSALTKTKHYTDFFQNRIFDVFFNPANHISKEVLREKWLTLTRSIMRDITNNFNEDGAKKIYDRYLQHQSDYHYSDMQVTYEIELVGDNILAKQIITNKLISTTNTKSLPFKISFTPDITDSSTVELKEVIIDGKKFNEQNIDEFANDLGYKCYSLNLDTSRKKVFNLERTMEYKQNILEDPILLTEYSRFVKGLEVKYKVKNCNVHFLTLGKSHFACGNIKTTVDSSGFTRVSISNPDELTLPWEGFTLIITHLKK</sequence>
<keyword evidence="1" id="KW-0812">Transmembrane</keyword>
<organism evidence="2 3">
    <name type="scientific">Pragia fontium</name>
    <dbReference type="NCBI Taxonomy" id="82985"/>
    <lineage>
        <taxon>Bacteria</taxon>
        <taxon>Pseudomonadati</taxon>
        <taxon>Pseudomonadota</taxon>
        <taxon>Gammaproteobacteria</taxon>
        <taxon>Enterobacterales</taxon>
        <taxon>Budviciaceae</taxon>
        <taxon>Pragia</taxon>
    </lineage>
</organism>
<keyword evidence="1" id="KW-1133">Transmembrane helix</keyword>